<dbReference type="GO" id="GO:0004747">
    <property type="term" value="F:ribokinase activity"/>
    <property type="evidence" value="ECO:0007669"/>
    <property type="project" value="UniProtKB-EC"/>
</dbReference>
<dbReference type="PANTHER" id="PTHR10584:SF166">
    <property type="entry name" value="RIBOKINASE"/>
    <property type="match status" value="1"/>
</dbReference>
<keyword evidence="7 9" id="KW-0630">Potassium</keyword>
<comment type="cofactor">
    <cofactor evidence="9">
        <name>Mg(2+)</name>
        <dbReference type="ChEBI" id="CHEBI:18420"/>
    </cofactor>
    <text evidence="9">Requires a divalent cation, most likely magnesium in vivo, as an electrophilic catalyst to aid phosphoryl group transfer. It is the chelate of the metal and the nucleotide that is the actual substrate.</text>
</comment>
<comment type="subunit">
    <text evidence="9">Homodimer.</text>
</comment>
<evidence type="ECO:0000256" key="1">
    <source>
        <dbReference type="ARBA" id="ARBA00022679"/>
    </source>
</evidence>
<dbReference type="PANTHER" id="PTHR10584">
    <property type="entry name" value="SUGAR KINASE"/>
    <property type="match status" value="1"/>
</dbReference>
<evidence type="ECO:0000256" key="8">
    <source>
        <dbReference type="ARBA" id="ARBA00023277"/>
    </source>
</evidence>
<evidence type="ECO:0000256" key="7">
    <source>
        <dbReference type="ARBA" id="ARBA00022958"/>
    </source>
</evidence>
<dbReference type="PRINTS" id="PR00990">
    <property type="entry name" value="RIBOKINASE"/>
</dbReference>
<dbReference type="InterPro" id="IPR029056">
    <property type="entry name" value="Ribokinase-like"/>
</dbReference>
<evidence type="ECO:0000256" key="5">
    <source>
        <dbReference type="ARBA" id="ARBA00022840"/>
    </source>
</evidence>
<feature type="binding site" evidence="9">
    <location>
        <begin position="37"/>
        <end position="41"/>
    </location>
    <ligand>
        <name>substrate</name>
    </ligand>
</feature>
<feature type="active site" description="Proton acceptor" evidence="9">
    <location>
        <position position="247"/>
    </location>
</feature>
<feature type="binding site" evidence="9">
    <location>
        <position position="247"/>
    </location>
    <ligand>
        <name>substrate</name>
    </ligand>
</feature>
<gene>
    <name evidence="9" type="primary">rbsK</name>
    <name evidence="11" type="ORF">ABUE31_10645</name>
</gene>
<evidence type="ECO:0000256" key="6">
    <source>
        <dbReference type="ARBA" id="ARBA00022842"/>
    </source>
</evidence>
<comment type="caution">
    <text evidence="9">Lacks conserved residue(s) required for the propagation of feature annotation.</text>
</comment>
<dbReference type="Proteomes" id="UP001556196">
    <property type="component" value="Unassembled WGS sequence"/>
</dbReference>
<feature type="binding site" evidence="9">
    <location>
        <position position="277"/>
    </location>
    <ligand>
        <name>K(+)</name>
        <dbReference type="ChEBI" id="CHEBI:29103"/>
    </ligand>
</feature>
<organism evidence="11 12">
    <name type="scientific">Mesorhizobium marinum</name>
    <dbReference type="NCBI Taxonomy" id="3228790"/>
    <lineage>
        <taxon>Bacteria</taxon>
        <taxon>Pseudomonadati</taxon>
        <taxon>Pseudomonadota</taxon>
        <taxon>Alphaproteobacteria</taxon>
        <taxon>Hyphomicrobiales</taxon>
        <taxon>Phyllobacteriaceae</taxon>
        <taxon>Mesorhizobium</taxon>
    </lineage>
</organism>
<keyword evidence="9" id="KW-0963">Cytoplasm</keyword>
<dbReference type="InterPro" id="IPR002139">
    <property type="entry name" value="Ribo/fructo_kinase"/>
</dbReference>
<keyword evidence="3 9" id="KW-0547">Nucleotide-binding</keyword>
<evidence type="ECO:0000259" key="10">
    <source>
        <dbReference type="Pfam" id="PF00294"/>
    </source>
</evidence>
<feature type="binding site" evidence="9">
    <location>
        <position position="135"/>
    </location>
    <ligand>
        <name>substrate</name>
    </ligand>
</feature>
<feature type="binding site" evidence="9">
    <location>
        <position position="282"/>
    </location>
    <ligand>
        <name>K(+)</name>
        <dbReference type="ChEBI" id="CHEBI:29103"/>
    </ligand>
</feature>
<keyword evidence="1 9" id="KW-0808">Transferase</keyword>
<sequence length="302" mass="30484">MITVVGSINLDLIANVERLPDPGETVRSGGFATAPGGKGANQALAAARAGGEVRMIGAVGKDGFAAEALACLKEGKVQLSGVREAAAATGIALIFVDSRGENVIVVAPGANDTVLAGDLARANFEKGEVVLLQFEIPLATVEATLAAAAEAGSTSVLNTAPFRPEAAKLLAMADFIVANETEFDLYADALQLEGDGRQARMKAFADRTGRTVIVTLGRDGVIATTPDGELTVPALEITPVDTVGAGDTFCGYLGAGLAAGLPLEEALRRAAAAGSLACLKPGAQPAIPHAKEVDAALGEAAR</sequence>
<feature type="binding site" evidence="9">
    <location>
        <position position="241"/>
    </location>
    <ligand>
        <name>K(+)</name>
        <dbReference type="ChEBI" id="CHEBI:29103"/>
    </ligand>
</feature>
<dbReference type="HAMAP" id="MF_01987">
    <property type="entry name" value="Ribokinase"/>
    <property type="match status" value="1"/>
</dbReference>
<comment type="catalytic activity">
    <reaction evidence="9">
        <text>D-ribose + ATP = D-ribose 5-phosphate + ADP + H(+)</text>
        <dbReference type="Rhea" id="RHEA:13697"/>
        <dbReference type="ChEBI" id="CHEBI:15378"/>
        <dbReference type="ChEBI" id="CHEBI:30616"/>
        <dbReference type="ChEBI" id="CHEBI:47013"/>
        <dbReference type="ChEBI" id="CHEBI:78346"/>
        <dbReference type="ChEBI" id="CHEBI:456216"/>
        <dbReference type="EC" id="2.7.1.15"/>
    </reaction>
</comment>
<dbReference type="RefSeq" id="WP_367723504.1">
    <property type="nucleotide sequence ID" value="NZ_JBFOCI010000002.1"/>
</dbReference>
<keyword evidence="5 9" id="KW-0067">ATP-binding</keyword>
<evidence type="ECO:0000313" key="12">
    <source>
        <dbReference type="Proteomes" id="UP001556196"/>
    </source>
</evidence>
<evidence type="ECO:0000256" key="3">
    <source>
        <dbReference type="ARBA" id="ARBA00022741"/>
    </source>
</evidence>
<keyword evidence="12" id="KW-1185">Reference proteome</keyword>
<protein>
    <recommendedName>
        <fullName evidence="9">Ribokinase</fullName>
        <shortName evidence="9">RK</shortName>
        <ecNumber evidence="9">2.7.1.15</ecNumber>
    </recommendedName>
</protein>
<feature type="binding site" evidence="9">
    <location>
        <position position="179"/>
    </location>
    <ligand>
        <name>ATP</name>
        <dbReference type="ChEBI" id="CHEBI:30616"/>
    </ligand>
</feature>
<keyword evidence="6 9" id="KW-0460">Magnesium</keyword>
<keyword evidence="4 9" id="KW-0418">Kinase</keyword>
<evidence type="ECO:0000256" key="9">
    <source>
        <dbReference type="HAMAP-Rule" id="MF_01987"/>
    </source>
</evidence>
<comment type="caution">
    <text evidence="11">The sequence shown here is derived from an EMBL/GenBank/DDBJ whole genome shotgun (WGS) entry which is preliminary data.</text>
</comment>
<keyword evidence="8 9" id="KW-0119">Carbohydrate metabolism</keyword>
<dbReference type="CDD" id="cd01174">
    <property type="entry name" value="ribokinase"/>
    <property type="match status" value="1"/>
</dbReference>
<evidence type="ECO:0000313" key="11">
    <source>
        <dbReference type="EMBL" id="MEW9806444.1"/>
    </source>
</evidence>
<feature type="binding site" evidence="9">
    <location>
        <begin position="246"/>
        <end position="247"/>
    </location>
    <ligand>
        <name>ATP</name>
        <dbReference type="ChEBI" id="CHEBI:30616"/>
    </ligand>
</feature>
<feature type="domain" description="Carbohydrate kinase PfkB" evidence="10">
    <location>
        <begin position="2"/>
        <end position="289"/>
    </location>
</feature>
<comment type="activity regulation">
    <text evidence="9">Activated by a monovalent cation that binds near, but not in, the active site. The most likely occupant of the site in vivo is potassium. Ion binding induces a conformational change that may alter substrate affinity.</text>
</comment>
<comment type="similarity">
    <text evidence="9">Belongs to the carbohydrate kinase PfkB family. Ribokinase subfamily.</text>
</comment>
<proteinExistence type="inferred from homology"/>
<feature type="binding site" evidence="9">
    <location>
        <begin position="215"/>
        <end position="220"/>
    </location>
    <ligand>
        <name>ATP</name>
        <dbReference type="ChEBI" id="CHEBI:30616"/>
    </ligand>
</feature>
<name>A0ABV3QZD0_9HYPH</name>
<evidence type="ECO:0000256" key="2">
    <source>
        <dbReference type="ARBA" id="ARBA00022723"/>
    </source>
</evidence>
<accession>A0ABV3QZD0</accession>
<dbReference type="EC" id="2.7.1.15" evidence="9"/>
<dbReference type="SUPFAM" id="SSF53613">
    <property type="entry name" value="Ribokinase-like"/>
    <property type="match status" value="1"/>
</dbReference>
<dbReference type="Pfam" id="PF00294">
    <property type="entry name" value="PfkB"/>
    <property type="match status" value="1"/>
</dbReference>
<comment type="function">
    <text evidence="9">Catalyzes the phosphorylation of ribose at O-5 in a reaction requiring ATP and magnesium. The resulting D-ribose-5-phosphate can then be used either for sythesis of nucleotides, histidine, and tryptophan, or as a component of the pentose phosphate pathway.</text>
</comment>
<reference evidence="11 12" key="1">
    <citation type="submission" date="2024-06" db="EMBL/GenBank/DDBJ databases">
        <authorList>
            <person name="Tuo L."/>
        </authorList>
    </citation>
    <scope>NUCLEOTIDE SEQUENCE [LARGE SCALE GENOMIC DNA]</scope>
    <source>
        <strain evidence="11 12">ZMM04-5</strain>
    </source>
</reference>
<dbReference type="InterPro" id="IPR011877">
    <property type="entry name" value="Ribokinase"/>
</dbReference>
<dbReference type="Gene3D" id="3.40.1190.20">
    <property type="match status" value="1"/>
</dbReference>
<keyword evidence="2 9" id="KW-0479">Metal-binding</keyword>
<comment type="subcellular location">
    <subcellularLocation>
        <location evidence="9">Cytoplasm</location>
    </subcellularLocation>
</comment>
<dbReference type="EMBL" id="JBFOCI010000002">
    <property type="protein sequence ID" value="MEW9806444.1"/>
    <property type="molecule type" value="Genomic_DNA"/>
</dbReference>
<feature type="binding site" evidence="9">
    <location>
        <position position="280"/>
    </location>
    <ligand>
        <name>K(+)</name>
        <dbReference type="ChEBI" id="CHEBI:29103"/>
    </ligand>
</feature>
<feature type="binding site" evidence="9">
    <location>
        <begin position="9"/>
        <end position="11"/>
    </location>
    <ligand>
        <name>substrate</name>
    </ligand>
</feature>
<feature type="binding site" evidence="9">
    <location>
        <position position="243"/>
    </location>
    <ligand>
        <name>K(+)</name>
        <dbReference type="ChEBI" id="CHEBI:29103"/>
    </ligand>
</feature>
<dbReference type="InterPro" id="IPR011611">
    <property type="entry name" value="PfkB_dom"/>
</dbReference>
<comment type="pathway">
    <text evidence="9">Carbohydrate metabolism; D-ribose degradation; D-ribose 5-phosphate from beta-D-ribopyranose: step 2/2.</text>
</comment>
<evidence type="ECO:0000256" key="4">
    <source>
        <dbReference type="ARBA" id="ARBA00022777"/>
    </source>
</evidence>